<evidence type="ECO:0000256" key="1">
    <source>
        <dbReference type="SAM" id="Phobius"/>
    </source>
</evidence>
<comment type="caution">
    <text evidence="2">The sequence shown here is derived from an EMBL/GenBank/DDBJ whole genome shotgun (WGS) entry which is preliminary data.</text>
</comment>
<evidence type="ECO:0000313" key="2">
    <source>
        <dbReference type="EMBL" id="KAB2815617.1"/>
    </source>
</evidence>
<proteinExistence type="predicted"/>
<protein>
    <submittedName>
        <fullName evidence="2">DUF4386 domain-containing protein</fullName>
    </submittedName>
</protein>
<dbReference type="Proteomes" id="UP000484164">
    <property type="component" value="Unassembled WGS sequence"/>
</dbReference>
<dbReference type="Pfam" id="PF14329">
    <property type="entry name" value="DUF4386"/>
    <property type="match status" value="1"/>
</dbReference>
<feature type="transmembrane region" description="Helical" evidence="1">
    <location>
        <begin position="164"/>
        <end position="185"/>
    </location>
</feature>
<accession>A0A6L3ZDV3</accession>
<feature type="transmembrane region" description="Helical" evidence="1">
    <location>
        <begin position="80"/>
        <end position="103"/>
    </location>
</feature>
<dbReference type="RefSeq" id="WP_151693047.1">
    <property type="nucleotide sequence ID" value="NZ_BMGX01000001.1"/>
</dbReference>
<keyword evidence="1" id="KW-1133">Transmembrane helix</keyword>
<feature type="transmembrane region" description="Helical" evidence="1">
    <location>
        <begin position="131"/>
        <end position="152"/>
    </location>
</feature>
<reference evidence="2 3" key="1">
    <citation type="submission" date="2019-10" db="EMBL/GenBank/DDBJ databases">
        <title>Genome sequence of Phaeocystidibacter marisrubri JCM30614 (type strain).</title>
        <authorList>
            <person name="Bowman J.P."/>
        </authorList>
    </citation>
    <scope>NUCLEOTIDE SEQUENCE [LARGE SCALE GENOMIC DNA]</scope>
    <source>
        <strain evidence="2 3">JCM 30614</strain>
    </source>
</reference>
<dbReference type="AlphaFoldDB" id="A0A6L3ZDV3"/>
<name>A0A6L3ZDV3_9FLAO</name>
<feature type="transmembrane region" description="Helical" evidence="1">
    <location>
        <begin position="45"/>
        <end position="68"/>
    </location>
</feature>
<dbReference type="EMBL" id="WBVQ01000002">
    <property type="protein sequence ID" value="KAB2815617.1"/>
    <property type="molecule type" value="Genomic_DNA"/>
</dbReference>
<sequence length="225" mass="25004">MKSNARIAGGLILLSFITGLLSVSPGVDSADYLTEAAGQSNQTIAAALYQFILAIIYVGIALLFFPVFSKLNKMLAVSFLGFRIIATTLMLVGTVLLLSILVLSQGYVNHPTSDTHTLHIIGNMLRYSRDYFNHVFMVLVLGISNLIAYYIFFRSRLIPSWISIWGMVGTLLSMTASVLLMFQVFDVITTEYLILNTPTAIVELLLGFWLIIKGWNTRDLPFAHE</sequence>
<keyword evidence="3" id="KW-1185">Reference proteome</keyword>
<dbReference type="InterPro" id="IPR025495">
    <property type="entry name" value="DUF4386"/>
</dbReference>
<organism evidence="2 3">
    <name type="scientific">Phaeocystidibacter marisrubri</name>
    <dbReference type="NCBI Taxonomy" id="1577780"/>
    <lineage>
        <taxon>Bacteria</taxon>
        <taxon>Pseudomonadati</taxon>
        <taxon>Bacteroidota</taxon>
        <taxon>Flavobacteriia</taxon>
        <taxon>Flavobacteriales</taxon>
        <taxon>Phaeocystidibacteraceae</taxon>
        <taxon>Phaeocystidibacter</taxon>
    </lineage>
</organism>
<keyword evidence="1" id="KW-0812">Transmembrane</keyword>
<keyword evidence="1" id="KW-0472">Membrane</keyword>
<evidence type="ECO:0000313" key="3">
    <source>
        <dbReference type="Proteomes" id="UP000484164"/>
    </source>
</evidence>
<dbReference type="OrthoDB" id="1161162at2"/>
<feature type="transmembrane region" description="Helical" evidence="1">
    <location>
        <begin position="191"/>
        <end position="212"/>
    </location>
</feature>
<gene>
    <name evidence="2" type="ORF">F8C82_07900</name>
</gene>